<proteinExistence type="predicted"/>
<feature type="region of interest" description="Disordered" evidence="4">
    <location>
        <begin position="1"/>
        <end position="29"/>
    </location>
</feature>
<feature type="domain" description="HTH crp-type" evidence="5">
    <location>
        <begin position="181"/>
        <end position="257"/>
    </location>
</feature>
<dbReference type="OrthoDB" id="7584044at2"/>
<evidence type="ECO:0000256" key="2">
    <source>
        <dbReference type="ARBA" id="ARBA00023125"/>
    </source>
</evidence>
<evidence type="ECO:0000256" key="3">
    <source>
        <dbReference type="ARBA" id="ARBA00023163"/>
    </source>
</evidence>
<evidence type="ECO:0000256" key="1">
    <source>
        <dbReference type="ARBA" id="ARBA00023015"/>
    </source>
</evidence>
<dbReference type="InterPro" id="IPR050397">
    <property type="entry name" value="Env_Response_Regulators"/>
</dbReference>
<gene>
    <name evidence="6" type="ORF">FF100_27220</name>
</gene>
<keyword evidence="2" id="KW-0238">DNA-binding</keyword>
<dbReference type="Pfam" id="PF00027">
    <property type="entry name" value="cNMP_binding"/>
    <property type="match status" value="1"/>
</dbReference>
<dbReference type="Gene3D" id="1.10.10.10">
    <property type="entry name" value="Winged helix-like DNA-binding domain superfamily/Winged helix DNA-binding domain"/>
    <property type="match status" value="1"/>
</dbReference>
<dbReference type="SUPFAM" id="SSF46785">
    <property type="entry name" value="Winged helix' DNA-binding domain"/>
    <property type="match status" value="1"/>
</dbReference>
<dbReference type="PANTHER" id="PTHR24567:SF68">
    <property type="entry name" value="DNA-BINDING TRANSCRIPTIONAL DUAL REGULATOR CRP"/>
    <property type="match status" value="1"/>
</dbReference>
<protein>
    <submittedName>
        <fullName evidence="6">Crp/Fnr family transcriptional regulator</fullName>
    </submittedName>
</protein>
<dbReference type="Proteomes" id="UP000305267">
    <property type="component" value="Unassembled WGS sequence"/>
</dbReference>
<keyword evidence="1" id="KW-0805">Transcription regulation</keyword>
<dbReference type="InterPro" id="IPR018490">
    <property type="entry name" value="cNMP-bd_dom_sf"/>
</dbReference>
<dbReference type="Gene3D" id="2.60.120.10">
    <property type="entry name" value="Jelly Rolls"/>
    <property type="match status" value="1"/>
</dbReference>
<dbReference type="InterPro" id="IPR036388">
    <property type="entry name" value="WH-like_DNA-bd_sf"/>
</dbReference>
<dbReference type="InterPro" id="IPR000595">
    <property type="entry name" value="cNMP-bd_dom"/>
</dbReference>
<feature type="compositionally biased region" description="Basic and acidic residues" evidence="4">
    <location>
        <begin position="273"/>
        <end position="284"/>
    </location>
</feature>
<dbReference type="GO" id="GO:0003677">
    <property type="term" value="F:DNA binding"/>
    <property type="evidence" value="ECO:0007669"/>
    <property type="project" value="UniProtKB-KW"/>
</dbReference>
<feature type="region of interest" description="Disordered" evidence="4">
    <location>
        <begin position="273"/>
        <end position="297"/>
    </location>
</feature>
<dbReference type="InterPro" id="IPR014710">
    <property type="entry name" value="RmlC-like_jellyroll"/>
</dbReference>
<evidence type="ECO:0000313" key="6">
    <source>
        <dbReference type="EMBL" id="TNC09257.1"/>
    </source>
</evidence>
<organism evidence="6 7">
    <name type="scientific">Methylobacterium terricola</name>
    <dbReference type="NCBI Taxonomy" id="2583531"/>
    <lineage>
        <taxon>Bacteria</taxon>
        <taxon>Pseudomonadati</taxon>
        <taxon>Pseudomonadota</taxon>
        <taxon>Alphaproteobacteria</taxon>
        <taxon>Hyphomicrobiales</taxon>
        <taxon>Methylobacteriaceae</taxon>
        <taxon>Methylobacterium</taxon>
    </lineage>
</organism>
<reference evidence="6 7" key="1">
    <citation type="submission" date="2019-06" db="EMBL/GenBank/DDBJ databases">
        <title>Genome of Methylobacterium sp. 17Sr1-39.</title>
        <authorList>
            <person name="Seo T."/>
        </authorList>
    </citation>
    <scope>NUCLEOTIDE SEQUENCE [LARGE SCALE GENOMIC DNA]</scope>
    <source>
        <strain evidence="6 7">17Sr1-39</strain>
    </source>
</reference>
<dbReference type="PANTHER" id="PTHR24567">
    <property type="entry name" value="CRP FAMILY TRANSCRIPTIONAL REGULATORY PROTEIN"/>
    <property type="match status" value="1"/>
</dbReference>
<sequence>MSAGAALPRALPSPGASPARRPSRRLTGRTAAAMPDSARYLLHRPEILNALRRGEAAIDRVMVGSGRLYPAGRLLVEPDSPNTQIFRLRKGWVGRLRTLEDGRSQFILIFLPGDLFAVKSLFVTHSPDAIQALSEVLVEQVDHRTLREAYERDADLATRCMWQVIEEERRLHNWVVGLGRGSADERLALLLIDFRGRLILSGTLPPGALAYDLPMTQEQIGDHLGISNVHVNRVLRAFREDGLVTMRGRRVTIGDLDALVRIAAPLLDISERERPEFVGPRDAEPFTEGKGGADDGR</sequence>
<dbReference type="InterPro" id="IPR012318">
    <property type="entry name" value="HTH_CRP"/>
</dbReference>
<evidence type="ECO:0000256" key="4">
    <source>
        <dbReference type="SAM" id="MobiDB-lite"/>
    </source>
</evidence>
<dbReference type="InterPro" id="IPR036390">
    <property type="entry name" value="WH_DNA-bd_sf"/>
</dbReference>
<dbReference type="PRINTS" id="PR00034">
    <property type="entry name" value="HTHCRP"/>
</dbReference>
<keyword evidence="7" id="KW-1185">Reference proteome</keyword>
<dbReference type="SMART" id="SM00419">
    <property type="entry name" value="HTH_CRP"/>
    <property type="match status" value="1"/>
</dbReference>
<dbReference type="AlphaFoldDB" id="A0A5C4L9U1"/>
<comment type="caution">
    <text evidence="6">The sequence shown here is derived from an EMBL/GenBank/DDBJ whole genome shotgun (WGS) entry which is preliminary data.</text>
</comment>
<evidence type="ECO:0000313" key="7">
    <source>
        <dbReference type="Proteomes" id="UP000305267"/>
    </source>
</evidence>
<dbReference type="Pfam" id="PF13545">
    <property type="entry name" value="HTH_Crp_2"/>
    <property type="match status" value="1"/>
</dbReference>
<dbReference type="PROSITE" id="PS51063">
    <property type="entry name" value="HTH_CRP_2"/>
    <property type="match status" value="1"/>
</dbReference>
<dbReference type="CDD" id="cd00038">
    <property type="entry name" value="CAP_ED"/>
    <property type="match status" value="1"/>
</dbReference>
<name>A0A5C4L9U1_9HYPH</name>
<dbReference type="GO" id="GO:0005829">
    <property type="term" value="C:cytosol"/>
    <property type="evidence" value="ECO:0007669"/>
    <property type="project" value="TreeGrafter"/>
</dbReference>
<accession>A0A5C4L9U1</accession>
<evidence type="ECO:0000259" key="5">
    <source>
        <dbReference type="PROSITE" id="PS51063"/>
    </source>
</evidence>
<dbReference type="SUPFAM" id="SSF51206">
    <property type="entry name" value="cAMP-binding domain-like"/>
    <property type="match status" value="1"/>
</dbReference>
<dbReference type="GO" id="GO:0003700">
    <property type="term" value="F:DNA-binding transcription factor activity"/>
    <property type="evidence" value="ECO:0007669"/>
    <property type="project" value="TreeGrafter"/>
</dbReference>
<dbReference type="SMART" id="SM00100">
    <property type="entry name" value="cNMP"/>
    <property type="match status" value="1"/>
</dbReference>
<dbReference type="EMBL" id="VDDA01000018">
    <property type="protein sequence ID" value="TNC09257.1"/>
    <property type="molecule type" value="Genomic_DNA"/>
</dbReference>
<keyword evidence="3" id="KW-0804">Transcription</keyword>
<feature type="compositionally biased region" description="Low complexity" evidence="4">
    <location>
        <begin position="1"/>
        <end position="20"/>
    </location>
</feature>